<feature type="transmembrane region" description="Helical" evidence="6">
    <location>
        <begin position="408"/>
        <end position="428"/>
    </location>
</feature>
<keyword evidence="3 6" id="KW-0812">Transmembrane</keyword>
<evidence type="ECO:0000256" key="2">
    <source>
        <dbReference type="ARBA" id="ARBA00022448"/>
    </source>
</evidence>
<evidence type="ECO:0000256" key="3">
    <source>
        <dbReference type="ARBA" id="ARBA00022692"/>
    </source>
</evidence>
<dbReference type="InterPro" id="IPR058268">
    <property type="entry name" value="DUF7962"/>
</dbReference>
<proteinExistence type="predicted"/>
<dbReference type="PANTHER" id="PTHR43791">
    <property type="entry name" value="PERMEASE-RELATED"/>
    <property type="match status" value="1"/>
</dbReference>
<reference evidence="8" key="1">
    <citation type="submission" date="2019-04" db="EMBL/GenBank/DDBJ databases">
        <title>Sequencing of skin fungus with MAO and IRED activity.</title>
        <authorList>
            <person name="Marsaioli A.J."/>
            <person name="Bonatto J.M.C."/>
            <person name="Reis Junior O."/>
        </authorList>
    </citation>
    <scope>NUCLEOTIDE SEQUENCE</scope>
    <source>
        <strain evidence="8">30M1</strain>
    </source>
</reference>
<keyword evidence="5 6" id="KW-0472">Membrane</keyword>
<name>A0A9P4WDA0_CURKU</name>
<feature type="transmembrane region" description="Helical" evidence="6">
    <location>
        <begin position="669"/>
        <end position="689"/>
    </location>
</feature>
<dbReference type="GO" id="GO:0016020">
    <property type="term" value="C:membrane"/>
    <property type="evidence" value="ECO:0007669"/>
    <property type="project" value="UniProtKB-SubCell"/>
</dbReference>
<feature type="transmembrane region" description="Helical" evidence="6">
    <location>
        <begin position="547"/>
        <end position="570"/>
    </location>
</feature>
<evidence type="ECO:0000259" key="7">
    <source>
        <dbReference type="PROSITE" id="PS50850"/>
    </source>
</evidence>
<dbReference type="PROSITE" id="PS50850">
    <property type="entry name" value="MFS"/>
    <property type="match status" value="1"/>
</dbReference>
<dbReference type="AlphaFoldDB" id="A0A9P4WDA0"/>
<evidence type="ECO:0000256" key="4">
    <source>
        <dbReference type="ARBA" id="ARBA00022989"/>
    </source>
</evidence>
<evidence type="ECO:0000313" key="9">
    <source>
        <dbReference type="Proteomes" id="UP000801428"/>
    </source>
</evidence>
<organism evidence="8 9">
    <name type="scientific">Curvularia kusanoi</name>
    <name type="common">Cochliobolus kusanoi</name>
    <dbReference type="NCBI Taxonomy" id="90978"/>
    <lineage>
        <taxon>Eukaryota</taxon>
        <taxon>Fungi</taxon>
        <taxon>Dikarya</taxon>
        <taxon>Ascomycota</taxon>
        <taxon>Pezizomycotina</taxon>
        <taxon>Dothideomycetes</taxon>
        <taxon>Pleosporomycetidae</taxon>
        <taxon>Pleosporales</taxon>
        <taxon>Pleosporineae</taxon>
        <taxon>Pleosporaceae</taxon>
        <taxon>Curvularia</taxon>
    </lineage>
</organism>
<comment type="caution">
    <text evidence="8">The sequence shown here is derived from an EMBL/GenBank/DDBJ whole genome shotgun (WGS) entry which is preliminary data.</text>
</comment>
<feature type="transmembrane region" description="Helical" evidence="6">
    <location>
        <begin position="634"/>
        <end position="657"/>
    </location>
</feature>
<gene>
    <name evidence="8" type="ORF">E8E13_007583</name>
</gene>
<dbReference type="SUPFAM" id="SSF103473">
    <property type="entry name" value="MFS general substrate transporter"/>
    <property type="match status" value="1"/>
</dbReference>
<sequence>MVNVIEESSKKPPTVLLFGYDSSPFTNKHTLPQFGTDRAQLIGHRLDPEKLKAKVPQNLAAFDLHLSILEPAFSNDQARWMFPTDTPSLADVALYYQIRWGVDIASGKGIYNLTGGGTSDTDTGITASVWNERRYPGLWRWLDRFEAYIASLPDLETAVSDGDMNWKKEIREAGPKTDEGMLVPTPTNLQDHLDRQRRLIPGAVVSITPDDTGRENPTIGRLVKIGVEEVVIKPEKRGEIDVMVTGGGTILVFIGRFFPVAVLTMADIKKDPEVGTQGHEVAPKSQHGGLAANMTPERRVQVEKSLKRKLDARCSLFVLIYIMNYLDRNNVGAARLGGLQEDLNINNTQYATCLSILYVGYILMQVPSNMIINRIPRPSTYIGIVMLLWGMISTLSGCVTNFAGMVSIRFFIGFVEAAFLPGALLILSKWYTRRELTLRNAILFCGNLISNAFSSLVGAAVLSNMEGTLGHRAWRWLYWIEGAATMAIAISAIFILPDLPHNTRGFTEEERAVAVLRMTEDVGEADEDSAEESVFAGLIMAVKDTKIYVLMLTFTAYVVGLSFNAFFPTLTKTLGFGYITTLLMSAPPWAFSCVVSLINAWHADRTQERFWHIVGPICLGLVGFVISMSTENTAGRYVALFLQASAYAGFIVFYSWISSSFPRPPAKRAVAIAMVNAFSQLGNIAGSYVWNLPDNGYRGSYGIVTAMFGVTIVGCYVFKLILQNLNKKLESGETAWETHGDVAERTAEMEGMTVEEGQKLMKGYRYLV</sequence>
<dbReference type="GO" id="GO:0022857">
    <property type="term" value="F:transmembrane transporter activity"/>
    <property type="evidence" value="ECO:0007669"/>
    <property type="project" value="InterPro"/>
</dbReference>
<keyword evidence="4 6" id="KW-1133">Transmembrane helix</keyword>
<dbReference type="InterPro" id="IPR020846">
    <property type="entry name" value="MFS_dom"/>
</dbReference>
<dbReference type="Pfam" id="PF07690">
    <property type="entry name" value="MFS_1"/>
    <property type="match status" value="1"/>
</dbReference>
<evidence type="ECO:0000256" key="1">
    <source>
        <dbReference type="ARBA" id="ARBA00004141"/>
    </source>
</evidence>
<evidence type="ECO:0000256" key="6">
    <source>
        <dbReference type="SAM" id="Phobius"/>
    </source>
</evidence>
<feature type="transmembrane region" description="Helical" evidence="6">
    <location>
        <begin position="610"/>
        <end position="628"/>
    </location>
</feature>
<keyword evidence="9" id="KW-1185">Reference proteome</keyword>
<feature type="transmembrane region" description="Helical" evidence="6">
    <location>
        <begin position="440"/>
        <end position="464"/>
    </location>
</feature>
<keyword evidence="2" id="KW-0813">Transport</keyword>
<feature type="transmembrane region" description="Helical" evidence="6">
    <location>
        <begin position="476"/>
        <end position="496"/>
    </location>
</feature>
<evidence type="ECO:0000313" key="8">
    <source>
        <dbReference type="EMBL" id="KAF3006622.1"/>
    </source>
</evidence>
<dbReference type="Pfam" id="PF25907">
    <property type="entry name" value="DUF7962"/>
    <property type="match status" value="1"/>
</dbReference>
<dbReference type="InterPro" id="IPR036282">
    <property type="entry name" value="Glutathione-S-Trfase_C_sf"/>
</dbReference>
<dbReference type="FunFam" id="1.20.1250.20:FF:000013">
    <property type="entry name" value="MFS general substrate transporter"/>
    <property type="match status" value="1"/>
</dbReference>
<dbReference type="EMBL" id="SWKU01000005">
    <property type="protein sequence ID" value="KAF3006622.1"/>
    <property type="molecule type" value="Genomic_DNA"/>
</dbReference>
<feature type="transmembrane region" description="Helical" evidence="6">
    <location>
        <begin position="380"/>
        <end position="402"/>
    </location>
</feature>
<dbReference type="FunFam" id="1.20.1250.20:FF:000057">
    <property type="entry name" value="MFS general substrate transporter"/>
    <property type="match status" value="1"/>
</dbReference>
<feature type="transmembrane region" description="Helical" evidence="6">
    <location>
        <begin position="576"/>
        <end position="598"/>
    </location>
</feature>
<dbReference type="InterPro" id="IPR036259">
    <property type="entry name" value="MFS_trans_sf"/>
</dbReference>
<feature type="domain" description="Major facilitator superfamily (MFS) profile" evidence="7">
    <location>
        <begin position="313"/>
        <end position="727"/>
    </location>
</feature>
<dbReference type="Gene3D" id="3.40.30.110">
    <property type="match status" value="1"/>
</dbReference>
<dbReference type="OrthoDB" id="2250022at2759"/>
<comment type="subcellular location">
    <subcellularLocation>
        <location evidence="1">Membrane</location>
        <topology evidence="1">Multi-pass membrane protein</topology>
    </subcellularLocation>
</comment>
<feature type="transmembrane region" description="Helical" evidence="6">
    <location>
        <begin position="701"/>
        <end position="722"/>
    </location>
</feature>
<dbReference type="InterPro" id="IPR011701">
    <property type="entry name" value="MFS"/>
</dbReference>
<protein>
    <recommendedName>
        <fullName evidence="7">Major facilitator superfamily (MFS) profile domain-containing protein</fullName>
    </recommendedName>
</protein>
<dbReference type="Gene3D" id="1.20.1250.20">
    <property type="entry name" value="MFS general substrate transporter like domains"/>
    <property type="match status" value="2"/>
</dbReference>
<dbReference type="Proteomes" id="UP000801428">
    <property type="component" value="Unassembled WGS sequence"/>
</dbReference>
<accession>A0A9P4WDA0</accession>
<evidence type="ECO:0000256" key="5">
    <source>
        <dbReference type="ARBA" id="ARBA00023136"/>
    </source>
</evidence>
<dbReference type="SUPFAM" id="SSF47616">
    <property type="entry name" value="GST C-terminal domain-like"/>
    <property type="match status" value="1"/>
</dbReference>
<dbReference type="PANTHER" id="PTHR43791:SF6">
    <property type="entry name" value="TRANSPORTER, PUTATIVE (AFU_ORTHOLOGUE AFUA_1G16690)-RELATED"/>
    <property type="match status" value="1"/>
</dbReference>